<dbReference type="InterPro" id="IPR014710">
    <property type="entry name" value="RmlC-like_jellyroll"/>
</dbReference>
<dbReference type="Gene3D" id="2.60.120.10">
    <property type="entry name" value="Jelly Rolls"/>
    <property type="match status" value="1"/>
</dbReference>
<dbReference type="RefSeq" id="WP_379665964.1">
    <property type="nucleotide sequence ID" value="NZ_JBHULH010000003.1"/>
</dbReference>
<dbReference type="Proteomes" id="UP001597508">
    <property type="component" value="Unassembled WGS sequence"/>
</dbReference>
<keyword evidence="3" id="KW-1185">Reference proteome</keyword>
<dbReference type="CDD" id="cd00038">
    <property type="entry name" value="CAP_ED"/>
    <property type="match status" value="1"/>
</dbReference>
<reference evidence="3" key="1">
    <citation type="journal article" date="2019" name="Int. J. Syst. Evol. Microbiol.">
        <title>The Global Catalogue of Microorganisms (GCM) 10K type strain sequencing project: providing services to taxonomists for standard genome sequencing and annotation.</title>
        <authorList>
            <consortium name="The Broad Institute Genomics Platform"/>
            <consortium name="The Broad Institute Genome Sequencing Center for Infectious Disease"/>
            <person name="Wu L."/>
            <person name="Ma J."/>
        </authorList>
    </citation>
    <scope>NUCLEOTIDE SEQUENCE [LARGE SCALE GENOMIC DNA]</scope>
    <source>
        <strain evidence="3">KCTC 52127</strain>
    </source>
</reference>
<evidence type="ECO:0000313" key="2">
    <source>
        <dbReference type="EMBL" id="MFD2567256.1"/>
    </source>
</evidence>
<dbReference type="Pfam" id="PF00027">
    <property type="entry name" value="cNMP_binding"/>
    <property type="match status" value="1"/>
</dbReference>
<protein>
    <submittedName>
        <fullName evidence="2">Crp/Fnr family transcriptional regulator</fullName>
    </submittedName>
</protein>
<accession>A0ABW5LSN3</accession>
<comment type="caution">
    <text evidence="2">The sequence shown here is derived from an EMBL/GenBank/DDBJ whole genome shotgun (WGS) entry which is preliminary data.</text>
</comment>
<dbReference type="InterPro" id="IPR018490">
    <property type="entry name" value="cNMP-bd_dom_sf"/>
</dbReference>
<dbReference type="InterPro" id="IPR000595">
    <property type="entry name" value="cNMP-bd_dom"/>
</dbReference>
<gene>
    <name evidence="2" type="ORF">ACFSRZ_07725</name>
</gene>
<name>A0ABW5LSN3_9FLAO</name>
<evidence type="ECO:0000313" key="3">
    <source>
        <dbReference type="Proteomes" id="UP001597508"/>
    </source>
</evidence>
<evidence type="ECO:0000259" key="1">
    <source>
        <dbReference type="Pfam" id="PF00027"/>
    </source>
</evidence>
<feature type="domain" description="Cyclic nucleotide-binding" evidence="1">
    <location>
        <begin position="31"/>
        <end position="116"/>
    </location>
</feature>
<dbReference type="SUPFAM" id="SSF51206">
    <property type="entry name" value="cAMP-binding domain-like"/>
    <property type="match status" value="1"/>
</dbReference>
<dbReference type="EMBL" id="JBHULH010000003">
    <property type="protein sequence ID" value="MFD2567256.1"/>
    <property type="molecule type" value="Genomic_DNA"/>
</dbReference>
<sequence length="186" mass="21659">MEEFLAFIRNYIELSLEAEATIRSVGKEISKKKGELIAEEGKTSKHMYFLASGVARTYLYLNGKDITHWISLEDSLITSWYSYVQEKPASEYVELTEDSRLVQISKQDWEILYQQHPELERFSRLILEQEMSVIDEFYKGYYFLTAKQKYELLISAAPQIIQRANLGHIASMLGITQETLSRIRGK</sequence>
<proteinExistence type="predicted"/>
<organism evidence="2 3">
    <name type="scientific">Pseudotenacibaculum haliotis</name>
    <dbReference type="NCBI Taxonomy" id="1862138"/>
    <lineage>
        <taxon>Bacteria</taxon>
        <taxon>Pseudomonadati</taxon>
        <taxon>Bacteroidota</taxon>
        <taxon>Flavobacteriia</taxon>
        <taxon>Flavobacteriales</taxon>
        <taxon>Flavobacteriaceae</taxon>
        <taxon>Pseudotenacibaculum</taxon>
    </lineage>
</organism>